<dbReference type="Proteomes" id="UP000199400">
    <property type="component" value="Unassembled WGS sequence"/>
</dbReference>
<feature type="region of interest" description="Disordered" evidence="1">
    <location>
        <begin position="28"/>
        <end position="67"/>
    </location>
</feature>
<name>A0A1I1UBV7_9BACT</name>
<reference evidence="3" key="1">
    <citation type="submission" date="2016-10" db="EMBL/GenBank/DDBJ databases">
        <authorList>
            <person name="Varghese N."/>
            <person name="Submissions S."/>
        </authorList>
    </citation>
    <scope>NUCLEOTIDE SEQUENCE [LARGE SCALE GENOMIC DNA]</scope>
    <source>
        <strain evidence="3">ATCC 25963</strain>
    </source>
</reference>
<dbReference type="OrthoDB" id="329419at2"/>
<evidence type="ECO:0000256" key="1">
    <source>
        <dbReference type="SAM" id="MobiDB-lite"/>
    </source>
</evidence>
<protein>
    <submittedName>
        <fullName evidence="2">Protein required for attachment to host cells</fullName>
    </submittedName>
</protein>
<feature type="compositionally biased region" description="Basic and acidic residues" evidence="1">
    <location>
        <begin position="53"/>
        <end position="67"/>
    </location>
</feature>
<keyword evidence="3" id="KW-1185">Reference proteome</keyword>
<dbReference type="RefSeq" id="WP_096329497.1">
    <property type="nucleotide sequence ID" value="NZ_FOMX01000003.1"/>
</dbReference>
<dbReference type="Gene3D" id="3.30.420.60">
    <property type="entry name" value="eRF1 domain 2"/>
    <property type="match status" value="1"/>
</dbReference>
<evidence type="ECO:0000313" key="2">
    <source>
        <dbReference type="EMBL" id="SFD66253.1"/>
    </source>
</evidence>
<dbReference type="EMBL" id="FOMX01000003">
    <property type="protein sequence ID" value="SFD66253.1"/>
    <property type="molecule type" value="Genomic_DNA"/>
</dbReference>
<accession>A0A1I1UBV7</accession>
<organism evidence="2 3">
    <name type="scientific">Nannocystis exedens</name>
    <dbReference type="NCBI Taxonomy" id="54"/>
    <lineage>
        <taxon>Bacteria</taxon>
        <taxon>Pseudomonadati</taxon>
        <taxon>Myxococcota</taxon>
        <taxon>Polyangia</taxon>
        <taxon>Nannocystales</taxon>
        <taxon>Nannocystaceae</taxon>
        <taxon>Nannocystis</taxon>
    </lineage>
</organism>
<gene>
    <name evidence="2" type="ORF">SAMN02745121_01004</name>
</gene>
<sequence>MESTWFVVADRSQALLFEVHGSRMKPTLTPIETLESPERPRYERRGGQSSASGRRDLVSETRGAAEEQDSKFVRQIVERLTQAQHQRQFGRLVIAAPADFVGRLREVARGSLQKSVVREIIGDYTNDSVQALQERARRHEWLH</sequence>
<dbReference type="InterPro" id="IPR019291">
    <property type="entry name" value="Host_attachment_protein"/>
</dbReference>
<proteinExistence type="predicted"/>
<dbReference type="AlphaFoldDB" id="A0A1I1UBV7"/>
<feature type="compositionally biased region" description="Basic and acidic residues" evidence="1">
    <location>
        <begin position="36"/>
        <end position="46"/>
    </location>
</feature>
<dbReference type="Pfam" id="PF10116">
    <property type="entry name" value="Host_attach"/>
    <property type="match status" value="1"/>
</dbReference>
<evidence type="ECO:0000313" key="3">
    <source>
        <dbReference type="Proteomes" id="UP000199400"/>
    </source>
</evidence>
<dbReference type="InterPro" id="IPR042226">
    <property type="entry name" value="eFR1_2_sf"/>
</dbReference>